<feature type="transmembrane region" description="Helical" evidence="7">
    <location>
        <begin position="319"/>
        <end position="337"/>
    </location>
</feature>
<evidence type="ECO:0000256" key="3">
    <source>
        <dbReference type="ARBA" id="ARBA00022519"/>
    </source>
</evidence>
<dbReference type="EMBL" id="VWXL01000108">
    <property type="protein sequence ID" value="MVB12943.1"/>
    <property type="molecule type" value="Genomic_DNA"/>
</dbReference>
<evidence type="ECO:0000256" key="6">
    <source>
        <dbReference type="ARBA" id="ARBA00023136"/>
    </source>
</evidence>
<keyword evidence="6 7" id="KW-0472">Membrane</keyword>
<dbReference type="Pfam" id="PF06808">
    <property type="entry name" value="DctM"/>
    <property type="match status" value="1"/>
</dbReference>
<feature type="transmembrane region" description="Helical" evidence="7">
    <location>
        <begin position="105"/>
        <end position="129"/>
    </location>
</feature>
<proteinExistence type="predicted"/>
<keyword evidence="4 7" id="KW-0812">Transmembrane</keyword>
<feature type="transmembrane region" description="Helical" evidence="7">
    <location>
        <begin position="278"/>
        <end position="299"/>
    </location>
</feature>
<dbReference type="GO" id="GO:0005886">
    <property type="term" value="C:plasma membrane"/>
    <property type="evidence" value="ECO:0007669"/>
    <property type="project" value="UniProtKB-SubCell"/>
</dbReference>
<dbReference type="NCBIfam" id="TIGR00786">
    <property type="entry name" value="dctM"/>
    <property type="match status" value="1"/>
</dbReference>
<feature type="transmembrane region" description="Helical" evidence="7">
    <location>
        <begin position="55"/>
        <end position="76"/>
    </location>
</feature>
<accession>A0A6N8I604</accession>
<evidence type="ECO:0000256" key="5">
    <source>
        <dbReference type="ARBA" id="ARBA00022989"/>
    </source>
</evidence>
<comment type="caution">
    <text evidence="9">The sequence shown here is derived from an EMBL/GenBank/DDBJ whole genome shotgun (WGS) entry which is preliminary data.</text>
</comment>
<dbReference type="GO" id="GO:0022857">
    <property type="term" value="F:transmembrane transporter activity"/>
    <property type="evidence" value="ECO:0007669"/>
    <property type="project" value="TreeGrafter"/>
</dbReference>
<evidence type="ECO:0000256" key="7">
    <source>
        <dbReference type="SAM" id="Phobius"/>
    </source>
</evidence>
<feature type="transmembrane region" description="Helical" evidence="7">
    <location>
        <begin position="175"/>
        <end position="200"/>
    </location>
</feature>
<keyword evidence="3" id="KW-0997">Cell inner membrane</keyword>
<gene>
    <name evidence="9" type="primary">dctM_3</name>
    <name evidence="9" type="ORF">CAFE_36950</name>
</gene>
<dbReference type="OrthoDB" id="9777699at2"/>
<keyword evidence="5 7" id="KW-1133">Transmembrane helix</keyword>
<feature type="transmembrane region" description="Helical" evidence="7">
    <location>
        <begin position="221"/>
        <end position="243"/>
    </location>
</feature>
<reference evidence="9 10" key="1">
    <citation type="submission" date="2019-09" db="EMBL/GenBank/DDBJ databases">
        <title>Genome sequence of Clostridium sp. EA1.</title>
        <authorList>
            <person name="Poehlein A."/>
            <person name="Bengelsdorf F.R."/>
            <person name="Daniel R."/>
        </authorList>
    </citation>
    <scope>NUCLEOTIDE SEQUENCE [LARGE SCALE GENOMIC DNA]</scope>
    <source>
        <strain evidence="9 10">EA1</strain>
    </source>
</reference>
<evidence type="ECO:0000256" key="2">
    <source>
        <dbReference type="ARBA" id="ARBA00022475"/>
    </source>
</evidence>
<dbReference type="InterPro" id="IPR004681">
    <property type="entry name" value="TRAP_DctM"/>
</dbReference>
<sequence length="436" mass="46141">MNTAAIAGLIMVIGIVITLALGMPIAISIGASSTLAMLAILPFHQSMITSAQRVFTGANSFALLAIPFFILAGNIMNNGGIAKRLIGCAKILAHRLPGCLAQTNIVANMLFGAISGSGVAAAAAMGGILEPLEEKEGYTKEFSAAVNIASGPTGMMIPPSNLMIVYSTVAGSVSIAALFMAGYIPGVLWGIGCMILVAFMAKKRGYVNTERYSVKEALKTFLDGIPSLLLIVIVIGGILGGVFTATEGSAIAVVYSLVLSFIYRTIKVKDLPRILLESVKTTAIVEFMVCVSSIMSWVMSFTKIPQLIASSLLSVSHNFVPILLIMNVILLIVGTFMDPTPAVLIFTPIFLPICQSFGMHPVQFGLMIVMNLCVGTITPPVGAILFTGCKIADVKIESVIKTLLPFFFVVLITLLMVTFIPDLSLWIPKMLGLVTV</sequence>
<feature type="domain" description="TRAP C4-dicarboxylate transport system permease DctM subunit" evidence="8">
    <location>
        <begin position="13"/>
        <end position="422"/>
    </location>
</feature>
<feature type="transmembrane region" description="Helical" evidence="7">
    <location>
        <begin position="399"/>
        <end position="420"/>
    </location>
</feature>
<evidence type="ECO:0000256" key="4">
    <source>
        <dbReference type="ARBA" id="ARBA00022692"/>
    </source>
</evidence>
<evidence type="ECO:0000313" key="10">
    <source>
        <dbReference type="Proteomes" id="UP000469440"/>
    </source>
</evidence>
<dbReference type="RefSeq" id="WP_066644227.1">
    <property type="nucleotide sequence ID" value="NZ_VWXL01000108.1"/>
</dbReference>
<keyword evidence="10" id="KW-1185">Reference proteome</keyword>
<dbReference type="InterPro" id="IPR010656">
    <property type="entry name" value="DctM"/>
</dbReference>
<feature type="transmembrane region" description="Helical" evidence="7">
    <location>
        <begin position="364"/>
        <end position="387"/>
    </location>
</feature>
<dbReference type="PIRSF" id="PIRSF006066">
    <property type="entry name" value="HI0050"/>
    <property type="match status" value="1"/>
</dbReference>
<evidence type="ECO:0000259" key="8">
    <source>
        <dbReference type="Pfam" id="PF06808"/>
    </source>
</evidence>
<keyword evidence="2" id="KW-1003">Cell membrane</keyword>
<organism evidence="9 10">
    <name type="scientific">Caproicibacter fermentans</name>
    <dbReference type="NCBI Taxonomy" id="2576756"/>
    <lineage>
        <taxon>Bacteria</taxon>
        <taxon>Bacillati</taxon>
        <taxon>Bacillota</taxon>
        <taxon>Clostridia</taxon>
        <taxon>Eubacteriales</taxon>
        <taxon>Acutalibacteraceae</taxon>
        <taxon>Caproicibacter</taxon>
    </lineage>
</organism>
<protein>
    <submittedName>
        <fullName evidence="9">C4-dicarboxylate TRAP transporter large permease protein DctM</fullName>
    </submittedName>
</protein>
<comment type="subcellular location">
    <subcellularLocation>
        <location evidence="1">Cell inner membrane</location>
        <topology evidence="1">Multi-pass membrane protein</topology>
    </subcellularLocation>
</comment>
<dbReference type="PANTHER" id="PTHR33362">
    <property type="entry name" value="SIALIC ACID TRAP TRANSPORTER PERMEASE PROTEIN SIAT-RELATED"/>
    <property type="match status" value="1"/>
</dbReference>
<dbReference type="AlphaFoldDB" id="A0A6N8I604"/>
<dbReference type="Proteomes" id="UP000469440">
    <property type="component" value="Unassembled WGS sequence"/>
</dbReference>
<feature type="transmembrane region" description="Helical" evidence="7">
    <location>
        <begin position="12"/>
        <end position="43"/>
    </location>
</feature>
<name>A0A6N8I604_9FIRM</name>
<evidence type="ECO:0000313" key="9">
    <source>
        <dbReference type="EMBL" id="MVB12943.1"/>
    </source>
</evidence>
<dbReference type="PANTHER" id="PTHR33362:SF2">
    <property type="entry name" value="TRAP TRANSPORTER LARGE PERMEASE PROTEIN"/>
    <property type="match status" value="1"/>
</dbReference>
<evidence type="ECO:0000256" key="1">
    <source>
        <dbReference type="ARBA" id="ARBA00004429"/>
    </source>
</evidence>
<feature type="transmembrane region" description="Helical" evidence="7">
    <location>
        <begin position="249"/>
        <end position="266"/>
    </location>
</feature>